<feature type="domain" description="SIS" evidence="4">
    <location>
        <begin position="83"/>
        <end position="246"/>
    </location>
</feature>
<sequence length="324" mass="33872">MTPLLRQTRAELTTPWAQLDNCLVPIDSVQLANIPTESRNPRTTTIDSLPTVEMLRLINREDAAVITAVEAEVPHIAAVLDALVPRIVGGGRLFYIGAGTSGRLGVLDASECPPTFSVPPTLVQGLIAGGDSALRKSSEKSEDSREQGAADLRSAGFADGDTLVGIAASGRTPYVLGAIAWAREIGALTVGLSCVPGSPLSQEAEMEITPLTGPEILTGSTRMKAGTATKLVLNMLSTGLMIRTGLTYGNLMVNVQPTNEKLVDRAARIIMEITGVDHTAAAELLDQAGSVKVAVVMQKLGLSSDAAVAKLQQAGGRLREALES</sequence>
<evidence type="ECO:0000256" key="2">
    <source>
        <dbReference type="ARBA" id="ARBA00023277"/>
    </source>
</evidence>
<dbReference type="EMBL" id="CP042806">
    <property type="protein sequence ID" value="QEE26772.1"/>
    <property type="molecule type" value="Genomic_DNA"/>
</dbReference>
<dbReference type="OrthoDB" id="9813395at2"/>
<reference evidence="5 6" key="1">
    <citation type="submission" date="2019-08" db="EMBL/GenBank/DDBJ databases">
        <title>Complete genome sequence of Terriglobus albidus strain ORNL.</title>
        <authorList>
            <person name="Podar M."/>
        </authorList>
    </citation>
    <scope>NUCLEOTIDE SEQUENCE [LARGE SCALE GENOMIC DNA]</scope>
    <source>
        <strain evidence="5 6">ORNL</strain>
    </source>
</reference>
<dbReference type="GO" id="GO:0016803">
    <property type="term" value="F:ether hydrolase activity"/>
    <property type="evidence" value="ECO:0007669"/>
    <property type="project" value="TreeGrafter"/>
</dbReference>
<dbReference type="FunFam" id="3.40.50.10490:FF:000014">
    <property type="entry name" value="N-acetylmuramic acid 6-phosphate etherase"/>
    <property type="match status" value="1"/>
</dbReference>
<dbReference type="EC" id="4.2.1.126" evidence="3"/>
<keyword evidence="2 3" id="KW-0119">Carbohydrate metabolism</keyword>
<dbReference type="PROSITE" id="PS01272">
    <property type="entry name" value="GCKR"/>
    <property type="match status" value="1"/>
</dbReference>
<proteinExistence type="inferred from homology"/>
<dbReference type="NCBIfam" id="NF003915">
    <property type="entry name" value="PRK05441.1"/>
    <property type="match status" value="1"/>
</dbReference>
<evidence type="ECO:0000313" key="5">
    <source>
        <dbReference type="EMBL" id="QEE26772.1"/>
    </source>
</evidence>
<comment type="pathway">
    <text evidence="3">Amino-sugar metabolism; N-acetylmuramate degradation.</text>
</comment>
<evidence type="ECO:0000256" key="1">
    <source>
        <dbReference type="ARBA" id="ARBA00023239"/>
    </source>
</evidence>
<dbReference type="Gene3D" id="1.10.8.1080">
    <property type="match status" value="1"/>
</dbReference>
<evidence type="ECO:0000313" key="6">
    <source>
        <dbReference type="Proteomes" id="UP000321820"/>
    </source>
</evidence>
<evidence type="ECO:0000259" key="4">
    <source>
        <dbReference type="PROSITE" id="PS51464"/>
    </source>
</evidence>
<comment type="function">
    <text evidence="3">Specifically catalyzes the cleavage of the D-lactyl ether substituent of MurNAc 6-phosphate, producing GlcNAc 6-phosphate and D-lactate.</text>
</comment>
<dbReference type="GO" id="GO:0097173">
    <property type="term" value="P:N-acetylmuramic acid catabolic process"/>
    <property type="evidence" value="ECO:0007669"/>
    <property type="project" value="UniProtKB-UniPathway"/>
</dbReference>
<dbReference type="PANTHER" id="PTHR10088:SF4">
    <property type="entry name" value="GLUCOKINASE REGULATORY PROTEIN"/>
    <property type="match status" value="1"/>
</dbReference>
<protein>
    <recommendedName>
        <fullName evidence="3">N-acetylmuramic acid 6-phosphate etherase</fullName>
        <shortName evidence="3">MurNAc-6-P etherase</shortName>
        <ecNumber evidence="3">4.2.1.126</ecNumber>
    </recommendedName>
    <alternativeName>
        <fullName evidence="3">N-acetylmuramic acid 6-phosphate hydrolase</fullName>
    </alternativeName>
    <alternativeName>
        <fullName evidence="3">N-acetylmuramic acid 6-phosphate lyase</fullName>
    </alternativeName>
</protein>
<comment type="miscellaneous">
    <text evidence="3">A lyase-type mechanism (elimination/hydration) is suggested for the cleavage of the lactyl ether bond of MurNAc 6-phosphate, with the formation of an alpha,beta-unsaturated aldehyde intermediate with (E)-stereochemistry, followed by the syn addition of water to give product.</text>
</comment>
<dbReference type="UniPathway" id="UPA00342"/>
<dbReference type="NCBIfam" id="TIGR00274">
    <property type="entry name" value="N-acetylmuramic acid 6-phosphate etherase"/>
    <property type="match status" value="1"/>
</dbReference>
<dbReference type="Proteomes" id="UP000321820">
    <property type="component" value="Chromosome"/>
</dbReference>
<feature type="active site" evidence="3">
    <location>
        <position position="142"/>
    </location>
</feature>
<dbReference type="AlphaFoldDB" id="A0A5B9E3C9"/>
<evidence type="ECO:0000256" key="3">
    <source>
        <dbReference type="HAMAP-Rule" id="MF_00068"/>
    </source>
</evidence>
<dbReference type="Gene3D" id="3.40.50.10490">
    <property type="entry name" value="Glucose-6-phosphate isomerase like protein, domain 1"/>
    <property type="match status" value="1"/>
</dbReference>
<comment type="subunit">
    <text evidence="3">Homodimer.</text>
</comment>
<dbReference type="InterPro" id="IPR005488">
    <property type="entry name" value="Etherase_MurQ"/>
</dbReference>
<keyword evidence="6" id="KW-1185">Reference proteome</keyword>
<dbReference type="SUPFAM" id="SSF53697">
    <property type="entry name" value="SIS domain"/>
    <property type="match status" value="1"/>
</dbReference>
<dbReference type="GO" id="GO:0046348">
    <property type="term" value="P:amino sugar catabolic process"/>
    <property type="evidence" value="ECO:0007669"/>
    <property type="project" value="InterPro"/>
</dbReference>
<comment type="similarity">
    <text evidence="3">Belongs to the GCKR-like family. MurNAc-6-P etherase subfamily.</text>
</comment>
<dbReference type="NCBIfam" id="NF009222">
    <property type="entry name" value="PRK12570.1"/>
    <property type="match status" value="1"/>
</dbReference>
<accession>A0A5B9E3C9</accession>
<dbReference type="KEGG" id="talb:FTW19_01380"/>
<dbReference type="GO" id="GO:0016835">
    <property type="term" value="F:carbon-oxygen lyase activity"/>
    <property type="evidence" value="ECO:0007669"/>
    <property type="project" value="UniProtKB-UniRule"/>
</dbReference>
<dbReference type="GO" id="GO:0097367">
    <property type="term" value="F:carbohydrate derivative binding"/>
    <property type="evidence" value="ECO:0007669"/>
    <property type="project" value="InterPro"/>
</dbReference>
<comment type="catalytic activity">
    <reaction evidence="3">
        <text>N-acetyl-D-muramate 6-phosphate + H2O = N-acetyl-D-glucosamine 6-phosphate + (R)-lactate</text>
        <dbReference type="Rhea" id="RHEA:26410"/>
        <dbReference type="ChEBI" id="CHEBI:15377"/>
        <dbReference type="ChEBI" id="CHEBI:16004"/>
        <dbReference type="ChEBI" id="CHEBI:57513"/>
        <dbReference type="ChEBI" id="CHEBI:58722"/>
        <dbReference type="EC" id="4.2.1.126"/>
    </reaction>
</comment>
<dbReference type="InterPro" id="IPR005486">
    <property type="entry name" value="Glucokinase_regulatory_CS"/>
</dbReference>
<dbReference type="PANTHER" id="PTHR10088">
    <property type="entry name" value="GLUCOKINASE REGULATORY PROTEIN"/>
    <property type="match status" value="1"/>
</dbReference>
<keyword evidence="1 3" id="KW-0456">Lyase</keyword>
<name>A0A5B9E3C9_9BACT</name>
<dbReference type="GO" id="GO:0009254">
    <property type="term" value="P:peptidoglycan turnover"/>
    <property type="evidence" value="ECO:0007669"/>
    <property type="project" value="TreeGrafter"/>
</dbReference>
<dbReference type="PROSITE" id="PS51464">
    <property type="entry name" value="SIS"/>
    <property type="match status" value="1"/>
</dbReference>
<organism evidence="5 6">
    <name type="scientific">Terriglobus albidus</name>
    <dbReference type="NCBI Taxonomy" id="1592106"/>
    <lineage>
        <taxon>Bacteria</taxon>
        <taxon>Pseudomonadati</taxon>
        <taxon>Acidobacteriota</taxon>
        <taxon>Terriglobia</taxon>
        <taxon>Terriglobales</taxon>
        <taxon>Acidobacteriaceae</taxon>
        <taxon>Terriglobus</taxon>
    </lineage>
</organism>
<dbReference type="InterPro" id="IPR001347">
    <property type="entry name" value="SIS_dom"/>
</dbReference>
<feature type="active site" description="Proton donor" evidence="3">
    <location>
        <position position="111"/>
    </location>
</feature>
<dbReference type="HAMAP" id="MF_00068">
    <property type="entry name" value="MurQ"/>
    <property type="match status" value="1"/>
</dbReference>
<dbReference type="Pfam" id="PF22645">
    <property type="entry name" value="GKRP_SIS_N"/>
    <property type="match status" value="1"/>
</dbReference>
<dbReference type="InterPro" id="IPR040190">
    <property type="entry name" value="MURQ/GCKR"/>
</dbReference>
<dbReference type="InterPro" id="IPR046348">
    <property type="entry name" value="SIS_dom_sf"/>
</dbReference>
<dbReference type="CDD" id="cd05007">
    <property type="entry name" value="SIS_Etherase"/>
    <property type="match status" value="1"/>
</dbReference>
<gene>
    <name evidence="3 5" type="primary">murQ</name>
    <name evidence="5" type="ORF">FTW19_01380</name>
</gene>